<dbReference type="RefSeq" id="XP_030847751.1">
    <property type="nucleotide sequence ID" value="XM_030991891.1"/>
</dbReference>
<keyword evidence="2" id="KW-0732">Signal</keyword>
<proteinExistence type="predicted"/>
<evidence type="ECO:0000256" key="1">
    <source>
        <dbReference type="SAM" id="Phobius"/>
    </source>
</evidence>
<evidence type="ECO:0000313" key="4">
    <source>
        <dbReference type="Proteomes" id="UP000007110"/>
    </source>
</evidence>
<reference evidence="3" key="2">
    <citation type="submission" date="2021-01" db="UniProtKB">
        <authorList>
            <consortium name="EnsemblMetazoa"/>
        </authorList>
    </citation>
    <scope>IDENTIFICATION</scope>
</reference>
<feature type="transmembrane region" description="Helical" evidence="1">
    <location>
        <begin position="540"/>
        <end position="563"/>
    </location>
</feature>
<name>A0A7M7PB61_STRPU</name>
<keyword evidence="1" id="KW-0472">Membrane</keyword>
<dbReference type="Proteomes" id="UP000007110">
    <property type="component" value="Unassembled WGS sequence"/>
</dbReference>
<dbReference type="InParanoid" id="A0A7M7PB61"/>
<feature type="transmembrane region" description="Helical" evidence="1">
    <location>
        <begin position="701"/>
        <end position="729"/>
    </location>
</feature>
<dbReference type="OrthoDB" id="10056199at2759"/>
<feature type="transmembrane region" description="Helical" evidence="1">
    <location>
        <begin position="488"/>
        <end position="511"/>
    </location>
</feature>
<feature type="chain" id="PRO_5029880376" evidence="2">
    <location>
        <begin position="34"/>
        <end position="797"/>
    </location>
</feature>
<keyword evidence="1" id="KW-0812">Transmembrane</keyword>
<dbReference type="GeneID" id="115926717"/>
<feature type="transmembrane region" description="Helical" evidence="1">
    <location>
        <begin position="583"/>
        <end position="602"/>
    </location>
</feature>
<dbReference type="EnsemblMetazoa" id="XM_030991891">
    <property type="protein sequence ID" value="XP_030847751"/>
    <property type="gene ID" value="LOC115926717"/>
</dbReference>
<dbReference type="AlphaFoldDB" id="A0A7M7PB61"/>
<feature type="transmembrane region" description="Helical" evidence="1">
    <location>
        <begin position="372"/>
        <end position="397"/>
    </location>
</feature>
<organism evidence="3 4">
    <name type="scientific">Strongylocentrotus purpuratus</name>
    <name type="common">Purple sea urchin</name>
    <dbReference type="NCBI Taxonomy" id="7668"/>
    <lineage>
        <taxon>Eukaryota</taxon>
        <taxon>Metazoa</taxon>
        <taxon>Echinodermata</taxon>
        <taxon>Eleutherozoa</taxon>
        <taxon>Echinozoa</taxon>
        <taxon>Echinoidea</taxon>
        <taxon>Euechinoidea</taxon>
        <taxon>Echinacea</taxon>
        <taxon>Camarodonta</taxon>
        <taxon>Echinidea</taxon>
        <taxon>Strongylocentrotidae</taxon>
        <taxon>Strongylocentrotus</taxon>
    </lineage>
</organism>
<protein>
    <submittedName>
        <fullName evidence="3">Uncharacterized protein</fullName>
    </submittedName>
</protein>
<feature type="transmembrane region" description="Helical" evidence="1">
    <location>
        <begin position="741"/>
        <end position="758"/>
    </location>
</feature>
<dbReference type="KEGG" id="spu:115926717"/>
<feature type="transmembrane region" description="Helical" evidence="1">
    <location>
        <begin position="264"/>
        <end position="288"/>
    </location>
</feature>
<sequence length="797" mass="89671">MAVCKMEKSSRHVRCILSIIMCLLLVTVTNTSGNTTSVVPTTGAIDDTITTTLQNASPEVTQGQSSSATDCILTLPPDEKGDVEDRMREVFQDNAVFIYFKLNFSNLQDVYDNSSDVIEPTTWVWAIEGKGELLLSYPFDFEQLSLGTLSLGVVTVGVPVITPPDDCFGKAIDDDKERIIARFINSLVHSTNDTLDITNKEFYADKGAMVCLEKQRSDDFDLIGVYAIPLCTYYVFQGSTMYECWAGNQNPFETESTLVLKHGWLGAIFAIGFLLALFSPLAASFFIRKQEPIKKDGKEYIALNADLPLGLKYLLCFSFQDYPVVVAVRWFVYVVAFMIIPFIPYIVSYVVSDEAFVQRLEVAYGLLLSKGLVILWFILVNTMFLAIAMLFLSLYLYDDSFVPNSLEVKRADRIYFGFAFELPEELCVPEKPSSSNTALRMFMYTMWYRTQMAINPAIWSFWFSPIWNFTYGLLGGRKDEENKNKCRLLVTFLIFIIVFPFALIIFCFFLLLNSVPLIYMLTWTIAKCLSNNVKAVEVFVAFMAMFLSFAVLFIFVAAFVYIAELIGYTFIGFVLNSDFAGPVVIVIITVAGYLITAATNFYDKYCVLLKRTIEIADHVYKESTWKSVRNSSTPHPRPVSETTCDVNDGDATDQEDIELQPVMDNQTVQPNPGRRLVEFKNGVPIIPLHLFKLVIAKYQPVYLEVASTLFQLLIIAIVVAFGLATIIFIDGVSDLPATVEFFATVVVAGVVPVLMLILKSPGKQENDDEVKHHQLEADLEHYAECPPGEETFEKLVL</sequence>
<keyword evidence="4" id="KW-1185">Reference proteome</keyword>
<feature type="transmembrane region" description="Helical" evidence="1">
    <location>
        <begin position="326"/>
        <end position="351"/>
    </location>
</feature>
<evidence type="ECO:0000256" key="2">
    <source>
        <dbReference type="SAM" id="SignalP"/>
    </source>
</evidence>
<keyword evidence="1" id="KW-1133">Transmembrane helix</keyword>
<reference evidence="4" key="1">
    <citation type="submission" date="2015-02" db="EMBL/GenBank/DDBJ databases">
        <title>Genome sequencing for Strongylocentrotus purpuratus.</title>
        <authorList>
            <person name="Murali S."/>
            <person name="Liu Y."/>
            <person name="Vee V."/>
            <person name="English A."/>
            <person name="Wang M."/>
            <person name="Skinner E."/>
            <person name="Han Y."/>
            <person name="Muzny D.M."/>
            <person name="Worley K.C."/>
            <person name="Gibbs R.A."/>
        </authorList>
    </citation>
    <scope>NUCLEOTIDE SEQUENCE</scope>
</reference>
<feature type="transmembrane region" description="Helical" evidence="1">
    <location>
        <begin position="457"/>
        <end position="476"/>
    </location>
</feature>
<dbReference type="OMA" id="NAVFIYF"/>
<accession>A0A7M7PB61</accession>
<feature type="signal peptide" evidence="2">
    <location>
        <begin position="1"/>
        <end position="33"/>
    </location>
</feature>
<evidence type="ECO:0000313" key="3">
    <source>
        <dbReference type="EnsemblMetazoa" id="XP_030847751"/>
    </source>
</evidence>